<organism evidence="8 9">
    <name type="scientific">Dactylosporangium vinaceum</name>
    <dbReference type="NCBI Taxonomy" id="53362"/>
    <lineage>
        <taxon>Bacteria</taxon>
        <taxon>Bacillati</taxon>
        <taxon>Actinomycetota</taxon>
        <taxon>Actinomycetes</taxon>
        <taxon>Micromonosporales</taxon>
        <taxon>Micromonosporaceae</taxon>
        <taxon>Dactylosporangium</taxon>
    </lineage>
</organism>
<dbReference type="Pfam" id="PF14698">
    <property type="entry name" value="ASL_C2"/>
    <property type="match status" value="1"/>
</dbReference>
<evidence type="ECO:0000256" key="5">
    <source>
        <dbReference type="ARBA" id="ARBA00023239"/>
    </source>
</evidence>
<protein>
    <recommendedName>
        <fullName evidence="2">argininosuccinate lyase</fullName>
        <ecNumber evidence="2">4.3.2.1</ecNumber>
    </recommendedName>
</protein>
<sequence length="484" mass="51068">MTASTGRIAATVGPRTRRIVYGCPTPEQVAEELRAITLIDRAHLVMLAERKLIAADEAAALLRHIDRLRADGFGPLLELDTPRGLYLAYEEHLIAVLGIDVGGRLHTGRSRNDLKATITAMQARTELHALLAELIRLQSVLLGRARAHRDVVMPVHTHFQAALPVTYGYYLTGLALAIGRDIRAVRRAADELRRCPMGSGAAAGSALPIDPARVAALLGFDEPARHALDAVASRDVPLRALAAAAGAALTVSRLAADLQLWSTAEFGFVVFPDRLVGGSSAMPQKRNAFLLEHLKAKAGVVVGAYTAAAAITRGTPFTNSIEVGTEAVAATWPGLRAALDCAELAQSLVLGARPVPPRMLAGAEHGFVGATALANRLVADGVPFRAAHHLVGDAVRRATGRGATRLSEQDLPAGLAGTDHSMAALVADQRYGGGPGDFGGGFTAAYEDLAEHARWHATARDRQRTAGRELTAAVSGIVERAGRR</sequence>
<dbReference type="PANTHER" id="PTHR43814:SF1">
    <property type="entry name" value="ARGININOSUCCINATE LYASE"/>
    <property type="match status" value="1"/>
</dbReference>
<gene>
    <name evidence="8" type="ORF">ACFFTR_40580</name>
</gene>
<comment type="caution">
    <text evidence="8">The sequence shown here is derived from an EMBL/GenBank/DDBJ whole genome shotgun (WGS) entry which is preliminary data.</text>
</comment>
<dbReference type="InterPro" id="IPR009049">
    <property type="entry name" value="Argininosuccinate_lyase"/>
</dbReference>
<dbReference type="GO" id="GO:0016829">
    <property type="term" value="F:lyase activity"/>
    <property type="evidence" value="ECO:0007669"/>
    <property type="project" value="UniProtKB-KW"/>
</dbReference>
<proteinExistence type="predicted"/>
<dbReference type="InterPro" id="IPR024083">
    <property type="entry name" value="Fumarase/histidase_N"/>
</dbReference>
<dbReference type="PRINTS" id="PR00149">
    <property type="entry name" value="FUMRATELYASE"/>
</dbReference>
<dbReference type="RefSeq" id="WP_223094328.1">
    <property type="nucleotide sequence ID" value="NZ_CP061913.1"/>
</dbReference>
<dbReference type="Gene3D" id="1.20.200.10">
    <property type="entry name" value="Fumarase/aspartase (Central domain)"/>
    <property type="match status" value="1"/>
</dbReference>
<evidence type="ECO:0000256" key="2">
    <source>
        <dbReference type="ARBA" id="ARBA00012338"/>
    </source>
</evidence>
<name>A0ABV5MKM5_9ACTN</name>
<dbReference type="EMBL" id="JBHMCA010000067">
    <property type="protein sequence ID" value="MFB9449412.1"/>
    <property type="molecule type" value="Genomic_DNA"/>
</dbReference>
<accession>A0ABV5MKM5</accession>
<feature type="domain" description="Fumarate lyase N-terminal" evidence="6">
    <location>
        <begin position="88"/>
        <end position="303"/>
    </location>
</feature>
<dbReference type="InterPro" id="IPR020557">
    <property type="entry name" value="Fumarate_lyase_CS"/>
</dbReference>
<keyword evidence="5 8" id="KW-0456">Lyase</keyword>
<evidence type="ECO:0000256" key="3">
    <source>
        <dbReference type="ARBA" id="ARBA00022571"/>
    </source>
</evidence>
<comment type="pathway">
    <text evidence="1">Amino-acid biosynthesis; L-arginine biosynthesis; L-arginine from L-ornithine and carbamoyl phosphate: step 3/3.</text>
</comment>
<dbReference type="PRINTS" id="PR00145">
    <property type="entry name" value="ARGSUCLYASE"/>
</dbReference>
<dbReference type="CDD" id="cd01359">
    <property type="entry name" value="Argininosuccinate_lyase"/>
    <property type="match status" value="1"/>
</dbReference>
<evidence type="ECO:0000313" key="8">
    <source>
        <dbReference type="EMBL" id="MFB9449412.1"/>
    </source>
</evidence>
<evidence type="ECO:0000256" key="1">
    <source>
        <dbReference type="ARBA" id="ARBA00004941"/>
    </source>
</evidence>
<evidence type="ECO:0000313" key="9">
    <source>
        <dbReference type="Proteomes" id="UP001589608"/>
    </source>
</evidence>
<dbReference type="InterPro" id="IPR000362">
    <property type="entry name" value="Fumarate_lyase_fam"/>
</dbReference>
<dbReference type="Gene3D" id="1.10.275.10">
    <property type="entry name" value="Fumarase/aspartase (N-terminal domain)"/>
    <property type="match status" value="1"/>
</dbReference>
<dbReference type="InterPro" id="IPR008948">
    <property type="entry name" value="L-Aspartase-like"/>
</dbReference>
<reference evidence="8 9" key="1">
    <citation type="submission" date="2024-09" db="EMBL/GenBank/DDBJ databases">
        <authorList>
            <person name="Sun Q."/>
            <person name="Mori K."/>
        </authorList>
    </citation>
    <scope>NUCLEOTIDE SEQUENCE [LARGE SCALE GENOMIC DNA]</scope>
    <source>
        <strain evidence="8 9">JCM 3307</strain>
    </source>
</reference>
<dbReference type="Proteomes" id="UP001589608">
    <property type="component" value="Unassembled WGS sequence"/>
</dbReference>
<evidence type="ECO:0000259" key="6">
    <source>
        <dbReference type="Pfam" id="PF00206"/>
    </source>
</evidence>
<dbReference type="InterPro" id="IPR029419">
    <property type="entry name" value="Arg_succ_lyase_C"/>
</dbReference>
<evidence type="ECO:0000259" key="7">
    <source>
        <dbReference type="Pfam" id="PF14698"/>
    </source>
</evidence>
<dbReference type="SUPFAM" id="SSF48557">
    <property type="entry name" value="L-aspartase-like"/>
    <property type="match status" value="1"/>
</dbReference>
<dbReference type="Pfam" id="PF00206">
    <property type="entry name" value="Lyase_1"/>
    <property type="match status" value="1"/>
</dbReference>
<dbReference type="InterPro" id="IPR022761">
    <property type="entry name" value="Fumarate_lyase_N"/>
</dbReference>
<keyword evidence="9" id="KW-1185">Reference proteome</keyword>
<keyword evidence="3" id="KW-0055">Arginine biosynthesis</keyword>
<dbReference type="EC" id="4.3.2.1" evidence="2"/>
<evidence type="ECO:0000256" key="4">
    <source>
        <dbReference type="ARBA" id="ARBA00022605"/>
    </source>
</evidence>
<dbReference type="PANTHER" id="PTHR43814">
    <property type="entry name" value="ARGININOSUCCINATE LYASE"/>
    <property type="match status" value="1"/>
</dbReference>
<dbReference type="PROSITE" id="PS00163">
    <property type="entry name" value="FUMARATE_LYASES"/>
    <property type="match status" value="1"/>
</dbReference>
<keyword evidence="4" id="KW-0028">Amino-acid biosynthesis</keyword>
<dbReference type="Gene3D" id="1.10.40.30">
    <property type="entry name" value="Fumarase/aspartase (C-terminal domain)"/>
    <property type="match status" value="1"/>
</dbReference>
<feature type="domain" description="Argininosuccinate lyase C-terminal" evidence="7">
    <location>
        <begin position="367"/>
        <end position="406"/>
    </location>
</feature>